<reference evidence="1 2" key="2">
    <citation type="submission" date="2017-10" db="EMBL/GenBank/DDBJ databases">
        <title>Extensive intraspecific genome diversity in a model arbuscular mycorrhizal fungus.</title>
        <authorList>
            <person name="Chen E.C.H."/>
            <person name="Morin E."/>
            <person name="Baudet D."/>
            <person name="Noel J."/>
            <person name="Ndikumana S."/>
            <person name="Charron P."/>
            <person name="St-Onge C."/>
            <person name="Giorgi J."/>
            <person name="Grigoriev I.V."/>
            <person name="Roux C."/>
            <person name="Martin F.M."/>
            <person name="Corradi N."/>
        </authorList>
    </citation>
    <scope>NUCLEOTIDE SEQUENCE [LARGE SCALE GENOMIC DNA]</scope>
    <source>
        <strain evidence="1 2">C2</strain>
    </source>
</reference>
<sequence length="72" mass="7829">MGFGIGIWDMGYGIWDLGFGIGIWDWNGIWDLGWDLGGMGLGFGINGIWDSPNPINLGGKYSIENTKVGGYE</sequence>
<reference evidence="1 2" key="1">
    <citation type="submission" date="2016-04" db="EMBL/GenBank/DDBJ databases">
        <title>Genome analyses suggest a sexual origin of heterokaryosis in a supposedly ancient asexual fungus.</title>
        <authorList>
            <person name="Ropars J."/>
            <person name="Sedzielewska K."/>
            <person name="Noel J."/>
            <person name="Charron P."/>
            <person name="Farinelli L."/>
            <person name="Marton T."/>
            <person name="Kruger M."/>
            <person name="Pelin A."/>
            <person name="Brachmann A."/>
            <person name="Corradi N."/>
        </authorList>
    </citation>
    <scope>NUCLEOTIDE SEQUENCE [LARGE SCALE GENOMIC DNA]</scope>
    <source>
        <strain evidence="1 2">C2</strain>
    </source>
</reference>
<proteinExistence type="predicted"/>
<dbReference type="Proteomes" id="UP000233469">
    <property type="component" value="Unassembled WGS sequence"/>
</dbReference>
<comment type="caution">
    <text evidence="1">The sequence shown here is derived from an EMBL/GenBank/DDBJ whole genome shotgun (WGS) entry which is preliminary data.</text>
</comment>
<organism evidence="1 2">
    <name type="scientific">Rhizophagus irregularis</name>
    <dbReference type="NCBI Taxonomy" id="588596"/>
    <lineage>
        <taxon>Eukaryota</taxon>
        <taxon>Fungi</taxon>
        <taxon>Fungi incertae sedis</taxon>
        <taxon>Mucoromycota</taxon>
        <taxon>Glomeromycotina</taxon>
        <taxon>Glomeromycetes</taxon>
        <taxon>Glomerales</taxon>
        <taxon>Glomeraceae</taxon>
        <taxon>Rhizophagus</taxon>
    </lineage>
</organism>
<dbReference type="EMBL" id="LLXL01001965">
    <property type="protein sequence ID" value="PKK62285.1"/>
    <property type="molecule type" value="Genomic_DNA"/>
</dbReference>
<evidence type="ECO:0000313" key="2">
    <source>
        <dbReference type="Proteomes" id="UP000233469"/>
    </source>
</evidence>
<dbReference type="AlphaFoldDB" id="A0A2N1MKX5"/>
<name>A0A2N1MKX5_9GLOM</name>
<accession>A0A2N1MKX5</accession>
<evidence type="ECO:0000313" key="1">
    <source>
        <dbReference type="EMBL" id="PKK62285.1"/>
    </source>
</evidence>
<protein>
    <submittedName>
        <fullName evidence="1">Uncharacterized protein</fullName>
    </submittedName>
</protein>
<gene>
    <name evidence="1" type="ORF">RhiirC2_790594</name>
</gene>